<reference evidence="1 2" key="1">
    <citation type="journal article" date="2015" name="Genome Biol.">
        <title>Comparative genomics of Steinernema reveals deeply conserved gene regulatory networks.</title>
        <authorList>
            <person name="Dillman A.R."/>
            <person name="Macchietto M."/>
            <person name="Porter C.F."/>
            <person name="Rogers A."/>
            <person name="Williams B."/>
            <person name="Antoshechkin I."/>
            <person name="Lee M.M."/>
            <person name="Goodwin Z."/>
            <person name="Lu X."/>
            <person name="Lewis E.E."/>
            <person name="Goodrich-Blair H."/>
            <person name="Stock S.P."/>
            <person name="Adams B.J."/>
            <person name="Sternberg P.W."/>
            <person name="Mortazavi A."/>
        </authorList>
    </citation>
    <scope>NUCLEOTIDE SEQUENCE [LARGE SCALE GENOMIC DNA]</scope>
    <source>
        <strain evidence="1 2">ALL</strain>
    </source>
</reference>
<proteinExistence type="predicted"/>
<dbReference type="EMBL" id="AZBU02000001">
    <property type="protein sequence ID" value="TMS38568.1"/>
    <property type="molecule type" value="Genomic_DNA"/>
</dbReference>
<dbReference type="Proteomes" id="UP000298663">
    <property type="component" value="Unassembled WGS sequence"/>
</dbReference>
<name>A0A4U8V2P5_STECR</name>
<sequence length="120" mass="12944">MLLVKIGAEDIEMYSGVLSGYLISPPATSSFRPISFASVLAEFTTYRAVIRMTVGEKRTASSVAGRGNEFCQVTIAVMSGYLDGRLLGPRSPHAPLLATVRASVVPSLLDVHFVQVKRFP</sequence>
<evidence type="ECO:0000313" key="2">
    <source>
        <dbReference type="Proteomes" id="UP000298663"/>
    </source>
</evidence>
<protein>
    <submittedName>
        <fullName evidence="1">Uncharacterized protein</fullName>
    </submittedName>
</protein>
<accession>A0A4U8V2P5</accession>
<comment type="caution">
    <text evidence="1">The sequence shown here is derived from an EMBL/GenBank/DDBJ whole genome shotgun (WGS) entry which is preliminary data.</text>
</comment>
<gene>
    <name evidence="1" type="ORF">L596_005263</name>
</gene>
<dbReference type="AlphaFoldDB" id="A0A4U8V2P5"/>
<reference evidence="1 2" key="2">
    <citation type="journal article" date="2019" name="G3 (Bethesda)">
        <title>Hybrid Assembly of the Genome of the Entomopathogenic Nematode Steinernema carpocapsae Identifies the X-Chromosome.</title>
        <authorList>
            <person name="Serra L."/>
            <person name="Macchietto M."/>
            <person name="Macias-Munoz A."/>
            <person name="McGill C.J."/>
            <person name="Rodriguez I.M."/>
            <person name="Rodriguez B."/>
            <person name="Murad R."/>
            <person name="Mortazavi A."/>
        </authorList>
    </citation>
    <scope>NUCLEOTIDE SEQUENCE [LARGE SCALE GENOMIC DNA]</scope>
    <source>
        <strain evidence="1 2">ALL</strain>
    </source>
</reference>
<organism evidence="1 2">
    <name type="scientific">Steinernema carpocapsae</name>
    <name type="common">Entomopathogenic nematode</name>
    <dbReference type="NCBI Taxonomy" id="34508"/>
    <lineage>
        <taxon>Eukaryota</taxon>
        <taxon>Metazoa</taxon>
        <taxon>Ecdysozoa</taxon>
        <taxon>Nematoda</taxon>
        <taxon>Chromadorea</taxon>
        <taxon>Rhabditida</taxon>
        <taxon>Tylenchina</taxon>
        <taxon>Panagrolaimomorpha</taxon>
        <taxon>Strongyloidoidea</taxon>
        <taxon>Steinernematidae</taxon>
        <taxon>Steinernema</taxon>
    </lineage>
</organism>
<evidence type="ECO:0000313" key="1">
    <source>
        <dbReference type="EMBL" id="TMS38568.1"/>
    </source>
</evidence>
<keyword evidence="2" id="KW-1185">Reference proteome</keyword>